<comment type="caution">
    <text evidence="3">The sequence shown here is derived from an EMBL/GenBank/DDBJ whole genome shotgun (WGS) entry which is preliminary data.</text>
</comment>
<evidence type="ECO:0000313" key="4">
    <source>
        <dbReference type="Proteomes" id="UP000584931"/>
    </source>
</evidence>
<dbReference type="SUPFAM" id="SSF55874">
    <property type="entry name" value="ATPase domain of HSP90 chaperone/DNA topoisomerase II/histidine kinase"/>
    <property type="match status" value="1"/>
</dbReference>
<dbReference type="Pfam" id="PF13581">
    <property type="entry name" value="HATPase_c_2"/>
    <property type="match status" value="1"/>
</dbReference>
<evidence type="ECO:0000259" key="2">
    <source>
        <dbReference type="Pfam" id="PF13581"/>
    </source>
</evidence>
<dbReference type="AlphaFoldDB" id="A0A7Y9XCW1"/>
<gene>
    <name evidence="3" type="ORF">HNR06_002009</name>
</gene>
<keyword evidence="1" id="KW-0723">Serine/threonine-protein kinase</keyword>
<dbReference type="EMBL" id="JACCHL010000001">
    <property type="protein sequence ID" value="NYH52420.1"/>
    <property type="molecule type" value="Genomic_DNA"/>
</dbReference>
<keyword evidence="1" id="KW-0808">Transferase</keyword>
<proteinExistence type="predicted"/>
<sequence length="170" mass="18746">MTFLSMPKVPRPLVFWEHRVYPGTLDQLARVRAELATDLAGFDEDLVETVRLCASELFANSVKYTDSGGRDGEVLRALSMPDARTLRFSVSDCGGGGGVPAVPEERTEDEWSWPEGQRGLLLVENLSRRWGHFRLEPWADLGTHVWAVFDVEAGAAPPDPRPHVFTGAAG</sequence>
<dbReference type="GO" id="GO:0004674">
    <property type="term" value="F:protein serine/threonine kinase activity"/>
    <property type="evidence" value="ECO:0007669"/>
    <property type="project" value="UniProtKB-KW"/>
</dbReference>
<dbReference type="CDD" id="cd16936">
    <property type="entry name" value="HATPase_RsbW-like"/>
    <property type="match status" value="1"/>
</dbReference>
<dbReference type="Proteomes" id="UP000584931">
    <property type="component" value="Unassembled WGS sequence"/>
</dbReference>
<accession>A0A7Y9XCW1</accession>
<dbReference type="InterPro" id="IPR003594">
    <property type="entry name" value="HATPase_dom"/>
</dbReference>
<dbReference type="Gene3D" id="3.30.565.10">
    <property type="entry name" value="Histidine kinase-like ATPase, C-terminal domain"/>
    <property type="match status" value="1"/>
</dbReference>
<dbReference type="PANTHER" id="PTHR35526">
    <property type="entry name" value="ANTI-SIGMA-F FACTOR RSBW-RELATED"/>
    <property type="match status" value="1"/>
</dbReference>
<keyword evidence="1" id="KW-0418">Kinase</keyword>
<feature type="domain" description="Histidine kinase/HSP90-like ATPase" evidence="2">
    <location>
        <begin position="23"/>
        <end position="146"/>
    </location>
</feature>
<name>A0A7Y9XCW1_9ACTN</name>
<dbReference type="InterPro" id="IPR050267">
    <property type="entry name" value="Anti-sigma-factor_SerPK"/>
</dbReference>
<reference evidence="3 4" key="1">
    <citation type="submission" date="2020-07" db="EMBL/GenBank/DDBJ databases">
        <title>Sequencing the genomes of 1000 actinobacteria strains.</title>
        <authorList>
            <person name="Klenk H.-P."/>
        </authorList>
    </citation>
    <scope>NUCLEOTIDE SEQUENCE [LARGE SCALE GENOMIC DNA]</scope>
    <source>
        <strain evidence="3 4">DSM 45278</strain>
    </source>
</reference>
<dbReference type="InterPro" id="IPR036890">
    <property type="entry name" value="HATPase_C_sf"/>
</dbReference>
<evidence type="ECO:0000313" key="3">
    <source>
        <dbReference type="EMBL" id="NYH52420.1"/>
    </source>
</evidence>
<dbReference type="PANTHER" id="PTHR35526:SF3">
    <property type="entry name" value="ANTI-SIGMA-F FACTOR RSBW"/>
    <property type="match status" value="1"/>
</dbReference>
<dbReference type="RefSeq" id="WP_179809868.1">
    <property type="nucleotide sequence ID" value="NZ_JACCHL010000001.1"/>
</dbReference>
<evidence type="ECO:0000256" key="1">
    <source>
        <dbReference type="ARBA" id="ARBA00022527"/>
    </source>
</evidence>
<organism evidence="3 4">
    <name type="scientific">Nocardiopsis sinuspersici</name>
    <dbReference type="NCBI Taxonomy" id="501010"/>
    <lineage>
        <taxon>Bacteria</taxon>
        <taxon>Bacillati</taxon>
        <taxon>Actinomycetota</taxon>
        <taxon>Actinomycetes</taxon>
        <taxon>Streptosporangiales</taxon>
        <taxon>Nocardiopsidaceae</taxon>
        <taxon>Nocardiopsis</taxon>
    </lineage>
</organism>
<protein>
    <submittedName>
        <fullName evidence="3">Anti-sigma regulatory factor (Ser/Thr protein kinase)</fullName>
    </submittedName>
</protein>